<dbReference type="SUPFAM" id="SSF55486">
    <property type="entry name" value="Metalloproteases ('zincins'), catalytic domain"/>
    <property type="match status" value="1"/>
</dbReference>
<organism evidence="1 2">
    <name type="scientific">Mycolicibacterium anyangense</name>
    <dbReference type="NCBI Taxonomy" id="1431246"/>
    <lineage>
        <taxon>Bacteria</taxon>
        <taxon>Bacillati</taxon>
        <taxon>Actinomycetota</taxon>
        <taxon>Actinomycetes</taxon>
        <taxon>Mycobacteriales</taxon>
        <taxon>Mycobacteriaceae</taxon>
        <taxon>Mycolicibacterium</taxon>
    </lineage>
</organism>
<dbReference type="EMBL" id="AP022620">
    <property type="protein sequence ID" value="BBZ77881.1"/>
    <property type="molecule type" value="Genomic_DNA"/>
</dbReference>
<dbReference type="Gene3D" id="2.60.40.3440">
    <property type="match status" value="1"/>
</dbReference>
<name>A0A6N4WFC0_9MYCO</name>
<dbReference type="Proteomes" id="UP000467249">
    <property type="component" value="Chromosome"/>
</dbReference>
<keyword evidence="2" id="KW-1185">Reference proteome</keyword>
<dbReference type="Pfam" id="PF17963">
    <property type="entry name" value="Big_9"/>
    <property type="match status" value="1"/>
</dbReference>
<reference evidence="1 2" key="1">
    <citation type="journal article" date="2019" name="Emerg. Microbes Infect.">
        <title>Comprehensive subspecies identification of 175 nontuberculous mycobacteria species based on 7547 genomic profiles.</title>
        <authorList>
            <person name="Matsumoto Y."/>
            <person name="Kinjo T."/>
            <person name="Motooka D."/>
            <person name="Nabeya D."/>
            <person name="Jung N."/>
            <person name="Uechi K."/>
            <person name="Horii T."/>
            <person name="Iida T."/>
            <person name="Fujita J."/>
            <person name="Nakamura S."/>
        </authorList>
    </citation>
    <scope>NUCLEOTIDE SEQUENCE [LARGE SCALE GENOMIC DNA]</scope>
    <source>
        <strain evidence="1 2">JCM 30275</strain>
    </source>
</reference>
<protein>
    <submittedName>
        <fullName evidence="1">Uncharacterized protein</fullName>
    </submittedName>
</protein>
<proteinExistence type="predicted"/>
<evidence type="ECO:0000313" key="2">
    <source>
        <dbReference type="Proteomes" id="UP000467249"/>
    </source>
</evidence>
<dbReference type="KEGG" id="many:MANY_32180"/>
<evidence type="ECO:0000313" key="1">
    <source>
        <dbReference type="EMBL" id="BBZ77881.1"/>
    </source>
</evidence>
<accession>A0A6N4WFC0</accession>
<gene>
    <name evidence="1" type="ORF">MANY_32180</name>
</gene>
<dbReference type="AlphaFoldDB" id="A0A6N4WFC0"/>
<sequence>MGSLFEGIGLLVRRTFFNQAPTVAPVQTSGQTGGVISGSLNAVDPEGDPIVYAITQTPHYGSVTVDSAGNYVYTPGTGFGGVDAFTLSATDTGFHINLLDPLRSASTGALVSVTQNDTAIRVAFSFIFGSGSQYWSSAARAALQSAAIYLSSTIKAPQPVTITYDVTGQYSFFTSELASAGSDLISSDPGFYNTVVQKKIQTGVDSNGAAADGQISWNFKYSWAYGDSVAPGQYDFQSTALHELVHTLGFLSVIDSAGNNTGNNWTTYDGFVVTANGTHPIDSNFTWLSAYDSYLTGGNQGLYFGGPNAMAANNGHPVPLYTPSPWESGSSMSHLDDTKFTGSNAKLMNAATDTGLGVRTLSPIEIGILKDLGYDISDPPQSVALIVVGFAFLRRRKRR</sequence>